<dbReference type="STRING" id="1076256.A0A2H3B8H9"/>
<dbReference type="Proteomes" id="UP000218334">
    <property type="component" value="Unassembled WGS sequence"/>
</dbReference>
<dbReference type="Gene3D" id="2.60.120.260">
    <property type="entry name" value="Galactose-binding domain-like"/>
    <property type="match status" value="1"/>
</dbReference>
<dbReference type="EMBL" id="KZ293491">
    <property type="protein sequence ID" value="PBK60143.1"/>
    <property type="molecule type" value="Genomic_DNA"/>
</dbReference>
<organism evidence="1 2">
    <name type="scientific">Armillaria solidipes</name>
    <dbReference type="NCBI Taxonomy" id="1076256"/>
    <lineage>
        <taxon>Eukaryota</taxon>
        <taxon>Fungi</taxon>
        <taxon>Dikarya</taxon>
        <taxon>Basidiomycota</taxon>
        <taxon>Agaricomycotina</taxon>
        <taxon>Agaricomycetes</taxon>
        <taxon>Agaricomycetidae</taxon>
        <taxon>Agaricales</taxon>
        <taxon>Marasmiineae</taxon>
        <taxon>Physalacriaceae</taxon>
        <taxon>Armillaria</taxon>
    </lineage>
</organism>
<protein>
    <submittedName>
        <fullName evidence="1">Uncharacterized protein</fullName>
    </submittedName>
</protein>
<keyword evidence="2" id="KW-1185">Reference proteome</keyword>
<evidence type="ECO:0000313" key="2">
    <source>
        <dbReference type="Proteomes" id="UP000218334"/>
    </source>
</evidence>
<gene>
    <name evidence="1" type="ORF">ARMSODRAFT_735185</name>
</gene>
<name>A0A2H3B8H9_9AGAR</name>
<proteinExistence type="predicted"/>
<evidence type="ECO:0000313" key="1">
    <source>
        <dbReference type="EMBL" id="PBK60143.1"/>
    </source>
</evidence>
<accession>A0A2H3B8H9</accession>
<reference evidence="2" key="1">
    <citation type="journal article" date="2017" name="Nat. Ecol. Evol.">
        <title>Genome expansion and lineage-specific genetic innovations in the forest pathogenic fungi Armillaria.</title>
        <authorList>
            <person name="Sipos G."/>
            <person name="Prasanna A.N."/>
            <person name="Walter M.C."/>
            <person name="O'Connor E."/>
            <person name="Balint B."/>
            <person name="Krizsan K."/>
            <person name="Kiss B."/>
            <person name="Hess J."/>
            <person name="Varga T."/>
            <person name="Slot J."/>
            <person name="Riley R."/>
            <person name="Boka B."/>
            <person name="Rigling D."/>
            <person name="Barry K."/>
            <person name="Lee J."/>
            <person name="Mihaltcheva S."/>
            <person name="LaButti K."/>
            <person name="Lipzen A."/>
            <person name="Waldron R."/>
            <person name="Moloney N.M."/>
            <person name="Sperisen C."/>
            <person name="Kredics L."/>
            <person name="Vagvoelgyi C."/>
            <person name="Patrignani A."/>
            <person name="Fitzpatrick D."/>
            <person name="Nagy I."/>
            <person name="Doyle S."/>
            <person name="Anderson J.B."/>
            <person name="Grigoriev I.V."/>
            <person name="Gueldener U."/>
            <person name="Muensterkoetter M."/>
            <person name="Nagy L.G."/>
        </authorList>
    </citation>
    <scope>NUCLEOTIDE SEQUENCE [LARGE SCALE GENOMIC DNA]</scope>
    <source>
        <strain evidence="2">28-4</strain>
    </source>
</reference>
<sequence length="173" mass="18970">MATDKRGCFKWERPSWPQALPQDFHFSLWENCCLRQGRSLHVRLLFSFSRTYIIVLSSEDSYTLYINGKTIGTGSGWTAMQAYSIPQLDPDVNVVAVDGANARADSRVYLAAGVLMAYNDGTSETYYTDASWKTLSALPPTGFEQPDADDSEWVASTLWAGGPVGNGATVPNA</sequence>
<dbReference type="AlphaFoldDB" id="A0A2H3B8H9"/>